<dbReference type="HOGENOM" id="CLU_082268_0_1_9"/>
<dbReference type="Gene3D" id="3.30.70.120">
    <property type="match status" value="1"/>
</dbReference>
<protein>
    <submittedName>
        <fullName evidence="1">Nitrogen regulatory protein PII</fullName>
    </submittedName>
</protein>
<dbReference type="STRING" id="720554.Clocl_3942"/>
<dbReference type="InterPro" id="IPR015867">
    <property type="entry name" value="N-reg_PII/ATP_PRibTrfase_C"/>
</dbReference>
<reference evidence="2" key="1">
    <citation type="submission" date="2011-12" db="EMBL/GenBank/DDBJ databases">
        <title>Complete sequence of Clostridium clariflavum DSM 19732.</title>
        <authorList>
            <consortium name="US DOE Joint Genome Institute"/>
            <person name="Lucas S."/>
            <person name="Han J."/>
            <person name="Lapidus A."/>
            <person name="Cheng J.-F."/>
            <person name="Goodwin L."/>
            <person name="Pitluck S."/>
            <person name="Peters L."/>
            <person name="Teshima H."/>
            <person name="Detter J.C."/>
            <person name="Han C."/>
            <person name="Tapia R."/>
            <person name="Land M."/>
            <person name="Hauser L."/>
            <person name="Kyrpides N."/>
            <person name="Ivanova N."/>
            <person name="Pagani I."/>
            <person name="Kitzmiller T."/>
            <person name="Lynd L."/>
            <person name="Izquierdo J."/>
            <person name="Woyke T."/>
        </authorList>
    </citation>
    <scope>NUCLEOTIDE SEQUENCE [LARGE SCALE GENOMIC DNA]</scope>
    <source>
        <strain evidence="2">DSM 19732 / NBRC 101661 / EBR45</strain>
    </source>
</reference>
<organism evidence="1 2">
    <name type="scientific">Acetivibrio clariflavus (strain DSM 19732 / NBRC 101661 / EBR45)</name>
    <name type="common">Clostridium clariflavum</name>
    <dbReference type="NCBI Taxonomy" id="720554"/>
    <lineage>
        <taxon>Bacteria</taxon>
        <taxon>Bacillati</taxon>
        <taxon>Bacillota</taxon>
        <taxon>Clostridia</taxon>
        <taxon>Eubacteriales</taxon>
        <taxon>Oscillospiraceae</taxon>
        <taxon>Acetivibrio</taxon>
    </lineage>
</organism>
<dbReference type="PRINTS" id="PR00340">
    <property type="entry name" value="PIIGLNB"/>
</dbReference>
<dbReference type="GO" id="GO:0006808">
    <property type="term" value="P:regulation of nitrogen utilization"/>
    <property type="evidence" value="ECO:0007669"/>
    <property type="project" value="InterPro"/>
</dbReference>
<gene>
    <name evidence="1" type="ordered locus">Clocl_3942</name>
</gene>
<dbReference type="InterPro" id="IPR011322">
    <property type="entry name" value="N-reg_PII-like_a/b"/>
</dbReference>
<dbReference type="PANTHER" id="PTHR30115">
    <property type="entry name" value="NITROGEN REGULATORY PROTEIN P-II"/>
    <property type="match status" value="1"/>
</dbReference>
<dbReference type="PROSITE" id="PS51343">
    <property type="entry name" value="PII_GLNB_DOM"/>
    <property type="match status" value="1"/>
</dbReference>
<dbReference type="Proteomes" id="UP000005435">
    <property type="component" value="Chromosome"/>
</dbReference>
<dbReference type="RefSeq" id="WP_014256882.1">
    <property type="nucleotide sequence ID" value="NC_016627.1"/>
</dbReference>
<evidence type="ECO:0000313" key="2">
    <source>
        <dbReference type="Proteomes" id="UP000005435"/>
    </source>
</evidence>
<dbReference type="eggNOG" id="COG0347">
    <property type="taxonomic scope" value="Bacteria"/>
</dbReference>
<dbReference type="Pfam" id="PF00543">
    <property type="entry name" value="P-II"/>
    <property type="match status" value="1"/>
</dbReference>
<dbReference type="AlphaFoldDB" id="G8M362"/>
<sequence length="113" mass="12571">MKHIKAIIKPEALDRVKNELKKAKVSGIMVTEIEGRGQQGGIQQVWRGEKFELDLLPKISIDVVVKDSDLDRILKVIISSARTGSDKGEGKIFVYDVERVIRIRTGEEGDAAV</sequence>
<dbReference type="InterPro" id="IPR002187">
    <property type="entry name" value="N-reg_PII"/>
</dbReference>
<dbReference type="KEGG" id="ccl:Clocl_3942"/>
<keyword evidence="2" id="KW-1185">Reference proteome</keyword>
<dbReference type="SMART" id="SM00938">
    <property type="entry name" value="P-II"/>
    <property type="match status" value="1"/>
</dbReference>
<evidence type="ECO:0000313" key="1">
    <source>
        <dbReference type="EMBL" id="AEV70382.1"/>
    </source>
</evidence>
<dbReference type="GO" id="GO:0005829">
    <property type="term" value="C:cytosol"/>
    <property type="evidence" value="ECO:0007669"/>
    <property type="project" value="TreeGrafter"/>
</dbReference>
<accession>G8M362</accession>
<proteinExistence type="predicted"/>
<dbReference type="GO" id="GO:0005524">
    <property type="term" value="F:ATP binding"/>
    <property type="evidence" value="ECO:0007669"/>
    <property type="project" value="TreeGrafter"/>
</dbReference>
<name>G8M362_ACECE</name>
<dbReference type="GO" id="GO:0030234">
    <property type="term" value="F:enzyme regulator activity"/>
    <property type="evidence" value="ECO:0007669"/>
    <property type="project" value="InterPro"/>
</dbReference>
<dbReference type="EMBL" id="CP003065">
    <property type="protein sequence ID" value="AEV70382.1"/>
    <property type="molecule type" value="Genomic_DNA"/>
</dbReference>
<dbReference type="PANTHER" id="PTHR30115:SF11">
    <property type="entry name" value="NITROGEN REGULATORY PROTEIN P-II HOMOLOG"/>
    <property type="match status" value="1"/>
</dbReference>
<dbReference type="SUPFAM" id="SSF54913">
    <property type="entry name" value="GlnB-like"/>
    <property type="match status" value="1"/>
</dbReference>
<reference evidence="1 2" key="2">
    <citation type="journal article" date="2012" name="Stand. Genomic Sci.">
        <title>Complete Genome Sequence of Clostridium clariflavum DSM 19732.</title>
        <authorList>
            <person name="Izquierdo J.A."/>
            <person name="Goodwin L."/>
            <person name="Davenport K.W."/>
            <person name="Teshima H."/>
            <person name="Bruce D."/>
            <person name="Detter C."/>
            <person name="Tapia R."/>
            <person name="Han S."/>
            <person name="Land M."/>
            <person name="Hauser L."/>
            <person name="Jeffries C.D."/>
            <person name="Han J."/>
            <person name="Pitluck S."/>
            <person name="Nolan M."/>
            <person name="Chen A."/>
            <person name="Huntemann M."/>
            <person name="Mavromatis K."/>
            <person name="Mikhailova N."/>
            <person name="Liolios K."/>
            <person name="Woyke T."/>
            <person name="Lynd L.R."/>
        </authorList>
    </citation>
    <scope>NUCLEOTIDE SEQUENCE [LARGE SCALE GENOMIC DNA]</scope>
    <source>
        <strain evidence="2">DSM 19732 / NBRC 101661 / EBR45</strain>
    </source>
</reference>